<dbReference type="EMBL" id="LFJN01000006">
    <property type="protein sequence ID" value="KPI42697.1"/>
    <property type="molecule type" value="Genomic_DNA"/>
</dbReference>
<dbReference type="AlphaFoldDB" id="A0A0N1H7U0"/>
<dbReference type="PANTHER" id="PTHR47843">
    <property type="entry name" value="BTB DOMAIN-CONTAINING PROTEIN-RELATED"/>
    <property type="match status" value="1"/>
</dbReference>
<dbReference type="VEuPathDB" id="FungiDB:AB675_1833"/>
<accession>A0A0N1H7U0</accession>
<sequence length="364" mass="40684">MASIPAPIFRKLLLDGTNSDSRITCKGVEFRGHKLILGSASDFFRVTSAQEGFQENATGVVDLPEDEPEIVARALIFIYTAEYSSTASADVSKLLGESLIDSTETEEATGTGELTTTGEPTETGARPELSNDKHPADSAESPKQSPTDDRRDRLRISTLTYQIADKFGLRELQLKTFEDFREIFHTYEHSVGGLEEVVTRVYDCTSPDDQHLRLFVTRECVEAFDSVEKDKDMLSAIKTNEPVAWGLARPKQEHINEVERKLKIAEDALVEKGTTLEDLQARFNTLQTSHNNANYYYNQTTKLLDKAKADKMTTEAAIAKFCPHCGEGKLVLAQSLYDRYNNKKEGEVSTNCMACEKKWIFKAA</sequence>
<dbReference type="OrthoDB" id="6359816at2759"/>
<dbReference type="Pfam" id="PF00651">
    <property type="entry name" value="BTB"/>
    <property type="match status" value="1"/>
</dbReference>
<proteinExistence type="predicted"/>
<evidence type="ECO:0000313" key="4">
    <source>
        <dbReference type="Proteomes" id="UP000038010"/>
    </source>
</evidence>
<dbReference type="CDD" id="cd18186">
    <property type="entry name" value="BTB_POZ_ZBTB_KLHL-like"/>
    <property type="match status" value="1"/>
</dbReference>
<dbReference type="PANTHER" id="PTHR47843:SF5">
    <property type="entry name" value="BTB_POZ DOMAIN PROTEIN"/>
    <property type="match status" value="1"/>
</dbReference>
<dbReference type="PROSITE" id="PS50097">
    <property type="entry name" value="BTB"/>
    <property type="match status" value="1"/>
</dbReference>
<dbReference type="Proteomes" id="UP000038010">
    <property type="component" value="Unassembled WGS sequence"/>
</dbReference>
<dbReference type="STRING" id="1664694.A0A0N1H7U0"/>
<dbReference type="SUPFAM" id="SSF54695">
    <property type="entry name" value="POZ domain"/>
    <property type="match status" value="1"/>
</dbReference>
<feature type="compositionally biased region" description="Low complexity" evidence="1">
    <location>
        <begin position="108"/>
        <end position="124"/>
    </location>
</feature>
<name>A0A0N1H7U0_9EURO</name>
<evidence type="ECO:0000313" key="3">
    <source>
        <dbReference type="EMBL" id="KPI42697.1"/>
    </source>
</evidence>
<dbReference type="GeneID" id="28733634"/>
<protein>
    <recommendedName>
        <fullName evidence="2">BTB domain-containing protein</fullName>
    </recommendedName>
</protein>
<dbReference type="Gene3D" id="3.30.710.10">
    <property type="entry name" value="Potassium Channel Kv1.1, Chain A"/>
    <property type="match status" value="1"/>
</dbReference>
<keyword evidence="4" id="KW-1185">Reference proteome</keyword>
<evidence type="ECO:0000259" key="2">
    <source>
        <dbReference type="PROSITE" id="PS50097"/>
    </source>
</evidence>
<feature type="domain" description="BTB" evidence="2">
    <location>
        <begin position="19"/>
        <end position="87"/>
    </location>
</feature>
<dbReference type="InterPro" id="IPR011333">
    <property type="entry name" value="SKP1/BTB/POZ_sf"/>
</dbReference>
<organism evidence="3 4">
    <name type="scientific">Cyphellophora attinorum</name>
    <dbReference type="NCBI Taxonomy" id="1664694"/>
    <lineage>
        <taxon>Eukaryota</taxon>
        <taxon>Fungi</taxon>
        <taxon>Dikarya</taxon>
        <taxon>Ascomycota</taxon>
        <taxon>Pezizomycotina</taxon>
        <taxon>Eurotiomycetes</taxon>
        <taxon>Chaetothyriomycetidae</taxon>
        <taxon>Chaetothyriales</taxon>
        <taxon>Cyphellophoraceae</taxon>
        <taxon>Cyphellophora</taxon>
    </lineage>
</organism>
<feature type="region of interest" description="Disordered" evidence="1">
    <location>
        <begin position="102"/>
        <end position="152"/>
    </location>
</feature>
<comment type="caution">
    <text evidence="3">The sequence shown here is derived from an EMBL/GenBank/DDBJ whole genome shotgun (WGS) entry which is preliminary data.</text>
</comment>
<dbReference type="InterPro" id="IPR000210">
    <property type="entry name" value="BTB/POZ_dom"/>
</dbReference>
<evidence type="ECO:0000256" key="1">
    <source>
        <dbReference type="SAM" id="MobiDB-lite"/>
    </source>
</evidence>
<gene>
    <name evidence="3" type="ORF">AB675_1833</name>
</gene>
<dbReference type="RefSeq" id="XP_018002660.1">
    <property type="nucleotide sequence ID" value="XM_018141754.1"/>
</dbReference>
<reference evidence="3 4" key="1">
    <citation type="submission" date="2015-06" db="EMBL/GenBank/DDBJ databases">
        <title>Draft genome of the ant-associated black yeast Phialophora attae CBS 131958.</title>
        <authorList>
            <person name="Moreno L.F."/>
            <person name="Stielow B.J."/>
            <person name="de Hoog S."/>
            <person name="Vicente V.A."/>
            <person name="Weiss V.A."/>
            <person name="de Vries M."/>
            <person name="Cruz L.M."/>
            <person name="Souza E.M."/>
        </authorList>
    </citation>
    <scope>NUCLEOTIDE SEQUENCE [LARGE SCALE GENOMIC DNA]</scope>
    <source>
        <strain evidence="3 4">CBS 131958</strain>
    </source>
</reference>